<gene>
    <name evidence="4" type="ORF">LC_TR8326_c0_g1_i1_g.29108</name>
</gene>
<proteinExistence type="inferred from homology"/>
<dbReference type="EMBL" id="GEVK01005540">
    <property type="protein sequence ID" value="JAU47292.1"/>
    <property type="molecule type" value="Transcribed_RNA"/>
</dbReference>
<evidence type="ECO:0000256" key="2">
    <source>
        <dbReference type="ARBA" id="ARBA00022729"/>
    </source>
</evidence>
<sequence length="175" mass="18605">MNASGNIGAEFAYGSGHVNPTKAADPGLVYEATKDDYMNMLCSLNYTSQALATIAGSNFTCSQESKLNARDLNYPSMSAKVAANSSSSDITFSRTLTNVGKARSTYKAQLTADPRLNVRVDPDTLSFNSLEENKSFTVTISVNVNGLSIISGIAAASLVWSDGSYSVRSQILVYS</sequence>
<dbReference type="InterPro" id="IPR045051">
    <property type="entry name" value="SBT"/>
</dbReference>
<dbReference type="GO" id="GO:0006508">
    <property type="term" value="P:proteolysis"/>
    <property type="evidence" value="ECO:0007669"/>
    <property type="project" value="InterPro"/>
</dbReference>
<comment type="similarity">
    <text evidence="1">Belongs to the peptidase S8 family.</text>
</comment>
<accession>A0A1J3FZP7</accession>
<name>A0A1J3FZP7_NOCCA</name>
<feature type="domain" description="Subtilisin-like protease fibronectin type-III" evidence="3">
    <location>
        <begin position="71"/>
        <end position="173"/>
    </location>
</feature>
<evidence type="ECO:0000259" key="3">
    <source>
        <dbReference type="Pfam" id="PF17766"/>
    </source>
</evidence>
<dbReference type="InterPro" id="IPR036852">
    <property type="entry name" value="Peptidase_S8/S53_dom_sf"/>
</dbReference>
<dbReference type="PANTHER" id="PTHR10795">
    <property type="entry name" value="PROPROTEIN CONVERTASE SUBTILISIN/KEXIN"/>
    <property type="match status" value="1"/>
</dbReference>
<evidence type="ECO:0000256" key="1">
    <source>
        <dbReference type="ARBA" id="ARBA00011073"/>
    </source>
</evidence>
<protein>
    <submittedName>
        <fullName evidence="4">Cucumisin</fullName>
    </submittedName>
</protein>
<dbReference type="AlphaFoldDB" id="A0A1J3FZP7"/>
<dbReference type="InterPro" id="IPR041469">
    <property type="entry name" value="Subtilisin-like_FN3"/>
</dbReference>
<dbReference type="GO" id="GO:0004252">
    <property type="term" value="F:serine-type endopeptidase activity"/>
    <property type="evidence" value="ECO:0007669"/>
    <property type="project" value="InterPro"/>
</dbReference>
<evidence type="ECO:0000313" key="4">
    <source>
        <dbReference type="EMBL" id="JAU47292.1"/>
    </source>
</evidence>
<dbReference type="Gene3D" id="2.60.40.2310">
    <property type="match status" value="1"/>
</dbReference>
<dbReference type="Gene3D" id="3.40.50.200">
    <property type="entry name" value="Peptidase S8/S53 domain"/>
    <property type="match status" value="1"/>
</dbReference>
<keyword evidence="2" id="KW-0732">Signal</keyword>
<organism evidence="4">
    <name type="scientific">Noccaea caerulescens</name>
    <name type="common">Alpine penny-cress</name>
    <name type="synonym">Thlaspi caerulescens</name>
    <dbReference type="NCBI Taxonomy" id="107243"/>
    <lineage>
        <taxon>Eukaryota</taxon>
        <taxon>Viridiplantae</taxon>
        <taxon>Streptophyta</taxon>
        <taxon>Embryophyta</taxon>
        <taxon>Tracheophyta</taxon>
        <taxon>Spermatophyta</taxon>
        <taxon>Magnoliopsida</taxon>
        <taxon>eudicotyledons</taxon>
        <taxon>Gunneridae</taxon>
        <taxon>Pentapetalae</taxon>
        <taxon>rosids</taxon>
        <taxon>malvids</taxon>
        <taxon>Brassicales</taxon>
        <taxon>Brassicaceae</taxon>
        <taxon>Coluteocarpeae</taxon>
        <taxon>Noccaea</taxon>
    </lineage>
</organism>
<reference evidence="4" key="1">
    <citation type="submission" date="2016-07" db="EMBL/GenBank/DDBJ databases">
        <title>De novo transcriptome assembly of four accessions of the metal hyperaccumulator plant Noccaea caerulescens.</title>
        <authorList>
            <person name="Blande D."/>
            <person name="Halimaa P."/>
            <person name="Tervahauta A.I."/>
            <person name="Aarts M.G."/>
            <person name="Karenlampi S.O."/>
        </authorList>
    </citation>
    <scope>NUCLEOTIDE SEQUENCE</scope>
</reference>
<dbReference type="Pfam" id="PF17766">
    <property type="entry name" value="fn3_6"/>
    <property type="match status" value="1"/>
</dbReference>